<dbReference type="Proteomes" id="UP001189429">
    <property type="component" value="Unassembled WGS sequence"/>
</dbReference>
<comment type="caution">
    <text evidence="4">The sequence shown here is derived from an EMBL/GenBank/DDBJ whole genome shotgun (WGS) entry which is preliminary data.</text>
</comment>
<proteinExistence type="predicted"/>
<feature type="repeat" description="WD" evidence="1">
    <location>
        <begin position="12"/>
        <end position="44"/>
    </location>
</feature>
<dbReference type="PROSITE" id="PS50294">
    <property type="entry name" value="WD_REPEATS_REGION"/>
    <property type="match status" value="1"/>
</dbReference>
<dbReference type="Gene3D" id="2.130.10.10">
    <property type="entry name" value="YVTN repeat-like/Quinoprotein amine dehydrogenase"/>
    <property type="match status" value="1"/>
</dbReference>
<feature type="non-terminal residue" evidence="4">
    <location>
        <position position="1"/>
    </location>
</feature>
<dbReference type="PANTHER" id="PTHR32215:SF0">
    <property type="entry name" value="CILIA- AND FLAGELLA-ASSOCIATED PROTEIN 57"/>
    <property type="match status" value="1"/>
</dbReference>
<dbReference type="PROSITE" id="PS50082">
    <property type="entry name" value="WD_REPEATS_2"/>
    <property type="match status" value="2"/>
</dbReference>
<feature type="region of interest" description="Disordered" evidence="3">
    <location>
        <begin position="890"/>
        <end position="927"/>
    </location>
</feature>
<reference evidence="4" key="1">
    <citation type="submission" date="2023-10" db="EMBL/GenBank/DDBJ databases">
        <authorList>
            <person name="Chen Y."/>
            <person name="Shah S."/>
            <person name="Dougan E. K."/>
            <person name="Thang M."/>
            <person name="Chan C."/>
        </authorList>
    </citation>
    <scope>NUCLEOTIDE SEQUENCE [LARGE SCALE GENOMIC DNA]</scope>
</reference>
<feature type="compositionally biased region" description="Basic and acidic residues" evidence="3">
    <location>
        <begin position="898"/>
        <end position="912"/>
    </location>
</feature>
<feature type="coiled-coil region" evidence="2">
    <location>
        <begin position="769"/>
        <end position="803"/>
    </location>
</feature>
<dbReference type="SUPFAM" id="SSF50978">
    <property type="entry name" value="WD40 repeat-like"/>
    <property type="match status" value="1"/>
</dbReference>
<name>A0ABN9PH21_9DINO</name>
<dbReference type="Pfam" id="PF00400">
    <property type="entry name" value="WD40"/>
    <property type="match status" value="3"/>
</dbReference>
<protein>
    <recommendedName>
        <fullName evidence="6">Guanine nucleotide-binding protein subunit beta-like protein</fullName>
    </recommendedName>
</protein>
<evidence type="ECO:0000256" key="1">
    <source>
        <dbReference type="PROSITE-ProRule" id="PRU00221"/>
    </source>
</evidence>
<dbReference type="InterPro" id="IPR052993">
    <property type="entry name" value="CFA-57"/>
</dbReference>
<dbReference type="InterPro" id="IPR015943">
    <property type="entry name" value="WD40/YVTN_repeat-like_dom_sf"/>
</dbReference>
<evidence type="ECO:0000313" key="4">
    <source>
        <dbReference type="EMBL" id="CAK0790837.1"/>
    </source>
</evidence>
<keyword evidence="1" id="KW-0853">WD repeat</keyword>
<accession>A0ABN9PH21</accession>
<feature type="repeat" description="WD" evidence="1">
    <location>
        <begin position="140"/>
        <end position="173"/>
    </location>
</feature>
<dbReference type="EMBL" id="CAUYUJ010000492">
    <property type="protein sequence ID" value="CAK0790837.1"/>
    <property type="molecule type" value="Genomic_DNA"/>
</dbReference>
<organism evidence="4 5">
    <name type="scientific">Prorocentrum cordatum</name>
    <dbReference type="NCBI Taxonomy" id="2364126"/>
    <lineage>
        <taxon>Eukaryota</taxon>
        <taxon>Sar</taxon>
        <taxon>Alveolata</taxon>
        <taxon>Dinophyceae</taxon>
        <taxon>Prorocentrales</taxon>
        <taxon>Prorocentraceae</taxon>
        <taxon>Prorocentrum</taxon>
    </lineage>
</organism>
<evidence type="ECO:0008006" key="6">
    <source>
        <dbReference type="Google" id="ProtNLM"/>
    </source>
</evidence>
<keyword evidence="5" id="KW-1185">Reference proteome</keyword>
<dbReference type="PANTHER" id="PTHR32215">
    <property type="entry name" value="CILIA- AND FLAGELLA-ASSOCIATED PROTEIN 57"/>
    <property type="match status" value="1"/>
</dbReference>
<dbReference type="SMART" id="SM00320">
    <property type="entry name" value="WD40"/>
    <property type="match status" value="4"/>
</dbReference>
<feature type="coiled-coil region" evidence="2">
    <location>
        <begin position="335"/>
        <end position="413"/>
    </location>
</feature>
<evidence type="ECO:0000256" key="3">
    <source>
        <dbReference type="SAM" id="MobiDB-lite"/>
    </source>
</evidence>
<evidence type="ECO:0000256" key="2">
    <source>
        <dbReference type="SAM" id="Coils"/>
    </source>
</evidence>
<evidence type="ECO:0000313" key="5">
    <source>
        <dbReference type="Proteomes" id="UP001189429"/>
    </source>
</evidence>
<keyword evidence="2" id="KW-0175">Coiled coil</keyword>
<gene>
    <name evidence="4" type="ORF">PCOR1329_LOCUS2010</name>
</gene>
<dbReference type="InterPro" id="IPR036322">
    <property type="entry name" value="WD40_repeat_dom_sf"/>
</dbReference>
<sequence>AEESPAFEPVLTTFHTGAILGMDVCTRKPLVVTCGVDKSVRVWNYIEKTCDLCKFFNEEAYSVAFHPSGFHLIIGFQDKLRLMNLLMEDMRTYRDIPIKACKECRFSNGGQLFAAVSSTSAAHPTIQVYKTYTCELVETLRGHNNKVRSIAWTADDSTIVSTGVDGAVYEYNLLTEGRRSPNDFVLKGTTFSCVIVHTDPSTGSNTMYCVGSDKTLKEVSGGVCHNSVESQQTLGQIVLANSAKALFAAVAQPDQQAPVRCYKFPLDGNYVEYACHSAQCNRIRITFDDYYLFTCSDDGCLFIFDVRKKDRVVSKREKDSALSWADEILVTRTHLDEKQAQLQELARQVEELSNQIDFQLRHRESYHKEEMSELEEKYTQEIDQERTKHELLREEKNDAEMEAEENIKSLMELHAKQTQDLEGSFQQQMMLKVAEYQELQTRREKAHREWERQHAELMDKHARQVADMQRDFGEKQAQDKAAIQRIMEEKKLAERVHEETMRQLEQDTDREIEELKDEKEARLQAEQADKVRLRGQSGISKRHHEELKRQMQKKEEELRHHMEEARKKQEAIDKLKKSGKENLNEIRERDKMIEHKEEKIYELKKQNQDLEKFKFVLDYKIKELKAQIDPKNDSIAEMKRQIQAMDADLEDYHRKNKQLQLSIEQLHVKQRTLQEEVVSQRKKMTDCQTIIKRFKNDLHECVQFIQEPKQLKESVMGLHKKYMPNGIKKQELDGDIQREYNRQREYLEKSVESFKRKLIKDSDVHRQDNTRILQENVALIKEINELRKEIDFLKWKRQQQKLNVNSAKAKGGGTAAKSLKDAADPMAATAEIESNATQIMELKKRIEEQRRLHASFAATAASRDGPLAAGAGAEGEASQHHYEVAVKPEPWKQQTASEKWKQISDERSHKAAQEAAGMPRGDAMTDNEAGASLQSRDIDDDRDVFDDRDAFDDRDVFDRDFYEKSKTLKEQYAEAGLSCSCPADTTVYSEGVLTEVMSPGMWAEATWD</sequence>
<dbReference type="InterPro" id="IPR001680">
    <property type="entry name" value="WD40_rpt"/>
</dbReference>
<feature type="region of interest" description="Disordered" evidence="3">
    <location>
        <begin position="527"/>
        <end position="547"/>
    </location>
</feature>